<dbReference type="GeneID" id="28725507"/>
<dbReference type="OrthoDB" id="5512at2759"/>
<evidence type="ECO:0000313" key="9">
    <source>
        <dbReference type="EMBL" id="AMD22165.1"/>
    </source>
</evidence>
<dbReference type="GO" id="GO:0072583">
    <property type="term" value="P:clathrin-dependent endocytosis"/>
    <property type="evidence" value="ECO:0007669"/>
    <property type="project" value="TreeGrafter"/>
</dbReference>
<evidence type="ECO:0000256" key="4">
    <source>
        <dbReference type="ARBA" id="ARBA00023176"/>
    </source>
</evidence>
<keyword evidence="5 6" id="KW-0968">Cytoplasmic vesicle</keyword>
<organism evidence="9 10">
    <name type="scientific">Eremothecium sinecaudum</name>
    <dbReference type="NCBI Taxonomy" id="45286"/>
    <lineage>
        <taxon>Eukaryota</taxon>
        <taxon>Fungi</taxon>
        <taxon>Dikarya</taxon>
        <taxon>Ascomycota</taxon>
        <taxon>Saccharomycotina</taxon>
        <taxon>Saccharomycetes</taxon>
        <taxon>Saccharomycetales</taxon>
        <taxon>Saccharomycetaceae</taxon>
        <taxon>Eremothecium</taxon>
    </lineage>
</organism>
<protein>
    <recommendedName>
        <fullName evidence="6">Clathrin light chain</fullName>
    </recommendedName>
</protein>
<keyword evidence="4 6" id="KW-0168">Coated pit</keyword>
<evidence type="ECO:0000256" key="5">
    <source>
        <dbReference type="ARBA" id="ARBA00023329"/>
    </source>
</evidence>
<evidence type="ECO:0000256" key="8">
    <source>
        <dbReference type="SAM" id="MobiDB-lite"/>
    </source>
</evidence>
<reference evidence="9 10" key="1">
    <citation type="submission" date="2016-01" db="EMBL/GenBank/DDBJ databases">
        <title>Genome sequence of the yeast Holleya sinecauda.</title>
        <authorList>
            <person name="Dietrich F.S."/>
        </authorList>
    </citation>
    <scope>NUCLEOTIDE SEQUENCE [LARGE SCALE GENOMIC DNA]</scope>
    <source>
        <strain evidence="9 10">ATCC 58844</strain>
    </source>
</reference>
<evidence type="ECO:0000256" key="3">
    <source>
        <dbReference type="ARBA" id="ARBA00023136"/>
    </source>
</evidence>
<evidence type="ECO:0000313" key="10">
    <source>
        <dbReference type="Proteomes" id="UP000243052"/>
    </source>
</evidence>
<evidence type="ECO:0000256" key="6">
    <source>
        <dbReference type="RuleBase" id="RU363137"/>
    </source>
</evidence>
<keyword evidence="7" id="KW-0175">Coiled coil</keyword>
<keyword evidence="10" id="KW-1185">Reference proteome</keyword>
<comment type="function">
    <text evidence="6">Clathrin is the major protein of the polyhedral coat of coated pits and vesicles.</text>
</comment>
<evidence type="ECO:0000256" key="7">
    <source>
        <dbReference type="SAM" id="Coils"/>
    </source>
</evidence>
<sequence length="146" mass="17288">MSDDAFSDVGSEDRYVASDSSSVAEESKEIMNNWKKRRELEIEERDRVEEEAKRKLQEEAEQHINDFYDVYNKKKQHQLEQSKAEAEQFLKEREEFFNQDNTLWDRVLQLINVDDADQIGDRDRSKFKEILLKLQGDKNAPGLSDK</sequence>
<dbReference type="PANTHER" id="PTHR10639">
    <property type="entry name" value="CLATHRIN LIGHT CHAIN"/>
    <property type="match status" value="1"/>
</dbReference>
<dbReference type="GO" id="GO:0032050">
    <property type="term" value="F:clathrin heavy chain binding"/>
    <property type="evidence" value="ECO:0007669"/>
    <property type="project" value="TreeGrafter"/>
</dbReference>
<dbReference type="GO" id="GO:0006886">
    <property type="term" value="P:intracellular protein transport"/>
    <property type="evidence" value="ECO:0007669"/>
    <property type="project" value="InterPro"/>
</dbReference>
<dbReference type="Proteomes" id="UP000243052">
    <property type="component" value="Chromosome vii"/>
</dbReference>
<evidence type="ECO:0000256" key="1">
    <source>
        <dbReference type="ARBA" id="ARBA00004180"/>
    </source>
</evidence>
<proteinExistence type="inferred from homology"/>
<dbReference type="AlphaFoldDB" id="A0A0X8HVC4"/>
<dbReference type="GO" id="GO:0005198">
    <property type="term" value="F:structural molecule activity"/>
    <property type="evidence" value="ECO:0007669"/>
    <property type="project" value="InterPro"/>
</dbReference>
<comment type="similarity">
    <text evidence="2 6">Belongs to the clathrin light chain family.</text>
</comment>
<gene>
    <name evidence="9" type="ORF">AW171_hschr74188</name>
</gene>
<comment type="subcellular location">
    <subcellularLocation>
        <location evidence="1 6">Cytoplasmic vesicle membrane</location>
        <topology evidence="1 6">Peripheral membrane protein</topology>
        <orientation evidence="1 6">Cytoplasmic side</orientation>
    </subcellularLocation>
    <subcellularLocation>
        <location evidence="6">Membrane</location>
        <location evidence="6">Coated pit</location>
        <topology evidence="6">Peripheral membrane protein</topology>
        <orientation evidence="6">Cytoplasmic side</orientation>
    </subcellularLocation>
    <text evidence="6">Cytoplasmic face of coated pits and vesicles.</text>
</comment>
<dbReference type="InterPro" id="IPR000996">
    <property type="entry name" value="Clathrin_L-chain"/>
</dbReference>
<dbReference type="EMBL" id="CP014247">
    <property type="protein sequence ID" value="AMD22165.1"/>
    <property type="molecule type" value="Genomic_DNA"/>
</dbReference>
<dbReference type="GO" id="GO:0030132">
    <property type="term" value="C:clathrin coat of coated pit"/>
    <property type="evidence" value="ECO:0007669"/>
    <property type="project" value="InterPro"/>
</dbReference>
<dbReference type="Pfam" id="PF01086">
    <property type="entry name" value="Clathrin_lg_ch"/>
    <property type="match status" value="1"/>
</dbReference>
<accession>A0A0X8HVC4</accession>
<dbReference type="PANTHER" id="PTHR10639:SF7">
    <property type="entry name" value="CLATHRIN LIGHT CHAIN"/>
    <property type="match status" value="1"/>
</dbReference>
<feature type="coiled-coil region" evidence="7">
    <location>
        <begin position="31"/>
        <end position="99"/>
    </location>
</feature>
<dbReference type="RefSeq" id="XP_017989161.1">
    <property type="nucleotide sequence ID" value="XM_018133676.1"/>
</dbReference>
<dbReference type="GO" id="GO:0030130">
    <property type="term" value="C:clathrin coat of trans-Golgi network vesicle"/>
    <property type="evidence" value="ECO:0007669"/>
    <property type="project" value="InterPro"/>
</dbReference>
<feature type="region of interest" description="Disordered" evidence="8">
    <location>
        <begin position="1"/>
        <end position="30"/>
    </location>
</feature>
<keyword evidence="3 6" id="KW-0472">Membrane</keyword>
<dbReference type="STRING" id="45286.A0A0X8HVC4"/>
<name>A0A0X8HVC4_9SACH</name>
<evidence type="ECO:0000256" key="2">
    <source>
        <dbReference type="ARBA" id="ARBA00005263"/>
    </source>
</evidence>